<evidence type="ECO:0000256" key="2">
    <source>
        <dbReference type="ARBA" id="ARBA00022603"/>
    </source>
</evidence>
<keyword evidence="3" id="KW-0808">Transferase</keyword>
<comment type="catalytic activity">
    <reaction evidence="5">
        <text>a 2'-deoxyadenosine in DNA + S-adenosyl-L-methionine = an N(6)-methyl-2'-deoxyadenosine in DNA + S-adenosyl-L-homocysteine + H(+)</text>
        <dbReference type="Rhea" id="RHEA:15197"/>
        <dbReference type="Rhea" id="RHEA-COMP:12418"/>
        <dbReference type="Rhea" id="RHEA-COMP:12419"/>
        <dbReference type="ChEBI" id="CHEBI:15378"/>
        <dbReference type="ChEBI" id="CHEBI:57856"/>
        <dbReference type="ChEBI" id="CHEBI:59789"/>
        <dbReference type="ChEBI" id="CHEBI:90615"/>
        <dbReference type="ChEBI" id="CHEBI:90616"/>
        <dbReference type="EC" id="2.1.1.72"/>
    </reaction>
</comment>
<dbReference type="Gene3D" id="3.40.50.150">
    <property type="entry name" value="Vaccinia Virus protein VP39"/>
    <property type="match status" value="1"/>
</dbReference>
<accession>A0A1F6C3X9</accession>
<dbReference type="SUPFAM" id="SSF53335">
    <property type="entry name" value="S-adenosyl-L-methionine-dependent methyltransferases"/>
    <property type="match status" value="1"/>
</dbReference>
<gene>
    <name evidence="6" type="ORF">A3F84_13440</name>
</gene>
<dbReference type="PROSITE" id="PS00092">
    <property type="entry name" value="N6_MTASE"/>
    <property type="match status" value="1"/>
</dbReference>
<dbReference type="InterPro" id="IPR029063">
    <property type="entry name" value="SAM-dependent_MTases_sf"/>
</dbReference>
<dbReference type="InterPro" id="IPR012327">
    <property type="entry name" value="MeTrfase_D12"/>
</dbReference>
<sequence length="366" mass="42582">MNYIGSKHSLLPFLEEHILEFAGPKNAQTLFDLFAGTGIVGHHFKRLGLHIIANDIQYYSFCLNRVYVGVDREPAFVGIADDLPRPACLLVYDSVDIVLEYLNGLEGTEGFVYRHYCPGGTSGAEFPRQYFTDENGKRCDAIRLQIEEWHKNRQISDDEYFYLLASLIEAIDRVANTASVYGAFLKHIKPSARKPLRLERLEIVPARKRQRVYNEDGVALVDRFPYDILYLDPPYNHRQYCTNYHVLETIARYDNPQLYGVTGLREYSQQKSALCNKKDALRVLEDILQRTPARYVFLSYNNEGLMSREEITGTMARYGRVELRKKEYSRFRADIDRENRKYRANGVMEYLFCLRKSRVEKKGTMT</sequence>
<reference evidence="6 7" key="1">
    <citation type="journal article" date="2016" name="Nat. Commun.">
        <title>Thousands of microbial genomes shed light on interconnected biogeochemical processes in an aquifer system.</title>
        <authorList>
            <person name="Anantharaman K."/>
            <person name="Brown C.T."/>
            <person name="Hug L.A."/>
            <person name="Sharon I."/>
            <person name="Castelle C.J."/>
            <person name="Probst A.J."/>
            <person name="Thomas B.C."/>
            <person name="Singh A."/>
            <person name="Wilkins M.J."/>
            <person name="Karaoz U."/>
            <person name="Brodie E.L."/>
            <person name="Williams K.H."/>
            <person name="Hubbard S.S."/>
            <person name="Banfield J.F."/>
        </authorList>
    </citation>
    <scope>NUCLEOTIDE SEQUENCE [LARGE SCALE GENOMIC DNA]</scope>
    <source>
        <strain evidence="7">RIFCSPLOWO2_12_FULL_64_10</strain>
    </source>
</reference>
<dbReference type="GO" id="GO:0032259">
    <property type="term" value="P:methylation"/>
    <property type="evidence" value="ECO:0007669"/>
    <property type="project" value="UniProtKB-KW"/>
</dbReference>
<name>A0A1F6C3X9_HANXR</name>
<evidence type="ECO:0000256" key="5">
    <source>
        <dbReference type="ARBA" id="ARBA00047942"/>
    </source>
</evidence>
<dbReference type="AlphaFoldDB" id="A0A1F6C3X9"/>
<protein>
    <recommendedName>
        <fullName evidence="1">site-specific DNA-methyltransferase (adenine-specific)</fullName>
        <ecNumber evidence="1">2.1.1.72</ecNumber>
    </recommendedName>
</protein>
<dbReference type="Proteomes" id="UP000178606">
    <property type="component" value="Unassembled WGS sequence"/>
</dbReference>
<dbReference type="InterPro" id="IPR002052">
    <property type="entry name" value="DNA_methylase_N6_adenine_CS"/>
</dbReference>
<dbReference type="EMBL" id="MFKF01000426">
    <property type="protein sequence ID" value="OGG43778.1"/>
    <property type="molecule type" value="Genomic_DNA"/>
</dbReference>
<dbReference type="PRINTS" id="PR00505">
    <property type="entry name" value="D12N6MTFRASE"/>
</dbReference>
<evidence type="ECO:0000256" key="3">
    <source>
        <dbReference type="ARBA" id="ARBA00022679"/>
    </source>
</evidence>
<proteinExistence type="predicted"/>
<dbReference type="EC" id="2.1.1.72" evidence="1"/>
<evidence type="ECO:0000313" key="7">
    <source>
        <dbReference type="Proteomes" id="UP000178606"/>
    </source>
</evidence>
<dbReference type="GO" id="GO:0003676">
    <property type="term" value="F:nucleic acid binding"/>
    <property type="evidence" value="ECO:0007669"/>
    <property type="project" value="InterPro"/>
</dbReference>
<evidence type="ECO:0000256" key="4">
    <source>
        <dbReference type="ARBA" id="ARBA00022691"/>
    </source>
</evidence>
<keyword evidence="4" id="KW-0949">S-adenosyl-L-methionine</keyword>
<dbReference type="Pfam" id="PF02086">
    <property type="entry name" value="MethyltransfD12"/>
    <property type="match status" value="1"/>
</dbReference>
<dbReference type="GO" id="GO:0009007">
    <property type="term" value="F:site-specific DNA-methyltransferase (adenine-specific) activity"/>
    <property type="evidence" value="ECO:0007669"/>
    <property type="project" value="UniProtKB-EC"/>
</dbReference>
<keyword evidence="2" id="KW-0489">Methyltransferase</keyword>
<evidence type="ECO:0000256" key="1">
    <source>
        <dbReference type="ARBA" id="ARBA00011900"/>
    </source>
</evidence>
<organism evidence="6 7">
    <name type="scientific">Handelsmanbacteria sp. (strain RIFCSPLOWO2_12_FULL_64_10)</name>
    <dbReference type="NCBI Taxonomy" id="1817868"/>
    <lineage>
        <taxon>Bacteria</taxon>
        <taxon>Candidatus Handelsmaniibacteriota</taxon>
    </lineage>
</organism>
<dbReference type="GO" id="GO:0009307">
    <property type="term" value="P:DNA restriction-modification system"/>
    <property type="evidence" value="ECO:0007669"/>
    <property type="project" value="InterPro"/>
</dbReference>
<evidence type="ECO:0000313" key="6">
    <source>
        <dbReference type="EMBL" id="OGG43778.1"/>
    </source>
</evidence>
<comment type="caution">
    <text evidence="6">The sequence shown here is derived from an EMBL/GenBank/DDBJ whole genome shotgun (WGS) entry which is preliminary data.</text>
</comment>